<reference evidence="2" key="1">
    <citation type="submission" date="2018-06" db="EMBL/GenBank/DDBJ databases">
        <authorList>
            <person name="Helene L.C."/>
            <person name="Dall'Agnol R."/>
            <person name="Delamuta J.R."/>
            <person name="Hungria M."/>
        </authorList>
    </citation>
    <scope>NUCLEOTIDE SEQUENCE [LARGE SCALE GENOMIC DNA]</scope>
    <source>
        <strain evidence="2">CNPSo 3140</strain>
    </source>
</reference>
<dbReference type="Proteomes" id="UP000251956">
    <property type="component" value="Unassembled WGS sequence"/>
</dbReference>
<comment type="caution">
    <text evidence="1">The sequence shown here is derived from an EMBL/GenBank/DDBJ whole genome shotgun (WGS) entry which is preliminary data.</text>
</comment>
<accession>A0A330GQN9</accession>
<name>A0A330GQN9_9HYPH</name>
<dbReference type="InterPro" id="IPR016039">
    <property type="entry name" value="Thiolase-like"/>
</dbReference>
<dbReference type="GO" id="GO:0016746">
    <property type="term" value="F:acyltransferase activity"/>
    <property type="evidence" value="ECO:0007669"/>
    <property type="project" value="InterPro"/>
</dbReference>
<dbReference type="Gene3D" id="3.40.47.10">
    <property type="match status" value="1"/>
</dbReference>
<evidence type="ECO:0000313" key="1">
    <source>
        <dbReference type="EMBL" id="RAZ71670.1"/>
    </source>
</evidence>
<evidence type="ECO:0008006" key="3">
    <source>
        <dbReference type="Google" id="ProtNLM"/>
    </source>
</evidence>
<dbReference type="EMBL" id="QMBQ01000013">
    <property type="protein sequence ID" value="RAZ71670.1"/>
    <property type="molecule type" value="Genomic_DNA"/>
</dbReference>
<protein>
    <recommendedName>
        <fullName evidence="3">Beta-ketoacyl synthase N-terminal domain-containing protein</fullName>
    </recommendedName>
</protein>
<dbReference type="SUPFAM" id="SSF53901">
    <property type="entry name" value="Thiolase-like"/>
    <property type="match status" value="2"/>
</dbReference>
<reference evidence="1 2" key="2">
    <citation type="submission" date="2018-07" db="EMBL/GenBank/DDBJ databases">
        <title>Diversity of Mesorhizobium strains in Brazil.</title>
        <authorList>
            <person name="Helene L.C.F."/>
            <person name="Dall'Agnol R."/>
            <person name="Delamuta J.R.M."/>
            <person name="Hungria M."/>
        </authorList>
    </citation>
    <scope>NUCLEOTIDE SEQUENCE [LARGE SCALE GENOMIC DNA]</scope>
    <source>
        <strain evidence="1 2">CNPSo 3140</strain>
    </source>
</reference>
<dbReference type="AlphaFoldDB" id="A0A330GQN9"/>
<evidence type="ECO:0000313" key="2">
    <source>
        <dbReference type="Proteomes" id="UP000251956"/>
    </source>
</evidence>
<keyword evidence="2" id="KW-1185">Reference proteome</keyword>
<sequence length="347" mass="36274">MKRPLYVASAGAVTPAGLNARQTTAAIRASLSAFEEITLAGPFGAPQVVARIPTHRSLRRSEGEWLVNMAARAINEALGTDDPAMIAATALLVTTPESFRNHPGFEKIPVNDFLAAAIERTGRKFHPASRAIDGGAAASLGLIEQAANLMEDHGVAQVLLGGVDSLVNDADLARLGRAGRLRGANAQGLVPGEAAVFVRLTLEPGREPIVAAIHGVGLSRETDSVLSERYSQGCAMLGALRDAVNGSGPSEPDIDFVISNGNGERYQGLEMLITRPRFYRTRRELMATAYPAMTVGDIGAASGALTLMLAADSFRNDYAPGAVAMCEVASESGLRAAAVMVRTGGGR</sequence>
<organism evidence="1 2">
    <name type="scientific">Mesorhizobium atlanticum</name>
    <dbReference type="NCBI Taxonomy" id="2233532"/>
    <lineage>
        <taxon>Bacteria</taxon>
        <taxon>Pseudomonadati</taxon>
        <taxon>Pseudomonadota</taxon>
        <taxon>Alphaproteobacteria</taxon>
        <taxon>Hyphomicrobiales</taxon>
        <taxon>Phyllobacteriaceae</taxon>
        <taxon>Mesorhizobium</taxon>
    </lineage>
</organism>
<gene>
    <name evidence="1" type="ORF">DPM35_30750</name>
</gene>
<proteinExistence type="predicted"/>